<evidence type="ECO:0000313" key="4">
    <source>
        <dbReference type="EMBL" id="EUJ43580.1"/>
    </source>
</evidence>
<evidence type="ECO:0000313" key="5">
    <source>
        <dbReference type="Proteomes" id="UP000019248"/>
    </source>
</evidence>
<feature type="domain" description="DUF4352" evidence="3">
    <location>
        <begin position="41"/>
        <end position="146"/>
    </location>
</feature>
<name>W7D3N6_9LIST</name>
<dbReference type="Gene3D" id="2.60.40.1240">
    <property type="match status" value="1"/>
</dbReference>
<reference evidence="4 5" key="1">
    <citation type="journal article" date="2014" name="Int. J. Syst. Evol. Microbiol.">
        <title>Listeria floridensis sp. nov., Listeria aquatica sp. nov., Listeria cornellensis sp. nov., Listeria riparia sp. nov. and Listeria grandensis sp. nov., from agricultural and natural environments.</title>
        <authorList>
            <person name="den Bakker H.C."/>
            <person name="Warchocki S."/>
            <person name="Wright E.M."/>
            <person name="Allred A.F."/>
            <person name="Ahlstrom C."/>
            <person name="Manuel C.S."/>
            <person name="Stasiewicz M.J."/>
            <person name="Burrell A."/>
            <person name="Roof S."/>
            <person name="Strawn L."/>
            <person name="Fortes E.D."/>
            <person name="Nightingale K.K."/>
            <person name="Kephart D."/>
            <person name="Wiedmann M."/>
        </authorList>
    </citation>
    <scope>NUCLEOTIDE SEQUENCE [LARGE SCALE GENOMIC DNA]</scope>
    <source>
        <strain evidence="4 5">FSL S10-1204</strain>
    </source>
</reference>
<dbReference type="Proteomes" id="UP000019248">
    <property type="component" value="Unassembled WGS sequence"/>
</dbReference>
<comment type="caution">
    <text evidence="4">The sequence shown here is derived from an EMBL/GenBank/DDBJ whole genome shotgun (WGS) entry which is preliminary data.</text>
</comment>
<dbReference type="EMBL" id="AODL01000022">
    <property type="protein sequence ID" value="EUJ43580.1"/>
    <property type="molecule type" value="Genomic_DNA"/>
</dbReference>
<keyword evidence="1 2" id="KW-0732">Signal</keyword>
<evidence type="ECO:0000259" key="3">
    <source>
        <dbReference type="Pfam" id="PF11611"/>
    </source>
</evidence>
<dbReference type="Pfam" id="PF11611">
    <property type="entry name" value="DUF4352"/>
    <property type="match status" value="1"/>
</dbReference>
<dbReference type="OrthoDB" id="2365789at2"/>
<protein>
    <recommendedName>
        <fullName evidence="3">DUF4352 domain-containing protein</fullName>
    </recommendedName>
</protein>
<gene>
    <name evidence="4" type="ORF">PRIP_12409</name>
</gene>
<proteinExistence type="predicted"/>
<keyword evidence="5" id="KW-1185">Reference proteome</keyword>
<dbReference type="RefSeq" id="WP_036101303.1">
    <property type="nucleotide sequence ID" value="NZ_AODL01000022.1"/>
</dbReference>
<evidence type="ECO:0000256" key="1">
    <source>
        <dbReference type="ARBA" id="ARBA00022729"/>
    </source>
</evidence>
<dbReference type="PATRIC" id="fig|1265816.5.peg.2448"/>
<organism evidence="4 5">
    <name type="scientific">Listeria riparia FSL S10-1204</name>
    <dbReference type="NCBI Taxonomy" id="1265816"/>
    <lineage>
        <taxon>Bacteria</taxon>
        <taxon>Bacillati</taxon>
        <taxon>Bacillota</taxon>
        <taxon>Bacilli</taxon>
        <taxon>Bacillales</taxon>
        <taxon>Listeriaceae</taxon>
        <taxon>Listeria</taxon>
    </lineage>
</organism>
<dbReference type="InterPro" id="IPR029050">
    <property type="entry name" value="Immunoprotect_excell_Ig-like"/>
</dbReference>
<dbReference type="AlphaFoldDB" id="W7D3N6"/>
<accession>W7D3N6</accession>
<dbReference type="InterPro" id="IPR029051">
    <property type="entry name" value="DUF4352"/>
</dbReference>
<feature type="signal peptide" evidence="2">
    <location>
        <begin position="1"/>
        <end position="24"/>
    </location>
</feature>
<sequence>MKRFKWIPLLLLAVFCITACTNEADVIKEPQQVQASFPEDNKVNVASLDMTVGEVTDANKDIPVGDKLGNNKLVKLDVTLKNTTEYGIPIASSTFRILDSSGKYHRNYAMEDELGQIISGGEVLEGMIYFAIPKERTIEKVIYEDTTRSAYQEWRVEK</sequence>
<feature type="chain" id="PRO_5004890219" description="DUF4352 domain-containing protein" evidence="2">
    <location>
        <begin position="25"/>
        <end position="158"/>
    </location>
</feature>
<evidence type="ECO:0000256" key="2">
    <source>
        <dbReference type="SAM" id="SignalP"/>
    </source>
</evidence>